<accession>A0ACC1R4C6</accession>
<reference evidence="1" key="1">
    <citation type="submission" date="2022-07" db="EMBL/GenBank/DDBJ databases">
        <title>Genome Sequence of Lecanicillium saksenae.</title>
        <authorList>
            <person name="Buettner E."/>
        </authorList>
    </citation>
    <scope>NUCLEOTIDE SEQUENCE</scope>
    <source>
        <strain evidence="1">VT-O1</strain>
    </source>
</reference>
<comment type="caution">
    <text evidence="1">The sequence shown here is derived from an EMBL/GenBank/DDBJ whole genome shotgun (WGS) entry which is preliminary data.</text>
</comment>
<proteinExistence type="predicted"/>
<evidence type="ECO:0000313" key="2">
    <source>
        <dbReference type="Proteomes" id="UP001148737"/>
    </source>
</evidence>
<dbReference type="Proteomes" id="UP001148737">
    <property type="component" value="Unassembled WGS sequence"/>
</dbReference>
<keyword evidence="2" id="KW-1185">Reference proteome</keyword>
<sequence length="226" mass="24307">MSKSFVLVFAAGTAESNRQIALKFAPHHRIGFICSPQHDLGPAISAAYETGSEAILLETDMSSVDSLKSSIGLAVAEYGKQCAAAIFQVTTETPDVKVPFLEQTAAQFRAETSSQIESAYAFSQAAIPLLTHGVGSTEFPATLVFVGPAKASTSSKVMDNALVALSRSLGREYGKRYIHVAHLRFNSVHSRENVAHDDEAQGERIAETLLHLHMQPLSCFANEVSI</sequence>
<evidence type="ECO:0000313" key="1">
    <source>
        <dbReference type="EMBL" id="KAJ3498318.1"/>
    </source>
</evidence>
<organism evidence="1 2">
    <name type="scientific">Lecanicillium saksenae</name>
    <dbReference type="NCBI Taxonomy" id="468837"/>
    <lineage>
        <taxon>Eukaryota</taxon>
        <taxon>Fungi</taxon>
        <taxon>Dikarya</taxon>
        <taxon>Ascomycota</taxon>
        <taxon>Pezizomycotina</taxon>
        <taxon>Sordariomycetes</taxon>
        <taxon>Hypocreomycetidae</taxon>
        <taxon>Hypocreales</taxon>
        <taxon>Cordycipitaceae</taxon>
        <taxon>Lecanicillium</taxon>
    </lineage>
</organism>
<gene>
    <name evidence="1" type="ORF">NLG97_g1222</name>
</gene>
<name>A0ACC1R4C6_9HYPO</name>
<protein>
    <submittedName>
        <fullName evidence="1">Uncharacterized protein</fullName>
    </submittedName>
</protein>
<dbReference type="EMBL" id="JANAKD010000057">
    <property type="protein sequence ID" value="KAJ3498318.1"/>
    <property type="molecule type" value="Genomic_DNA"/>
</dbReference>